<evidence type="ECO:0000313" key="3">
    <source>
        <dbReference type="Proteomes" id="UP000824090"/>
    </source>
</evidence>
<reference evidence="2" key="1">
    <citation type="submission" date="2020-10" db="EMBL/GenBank/DDBJ databases">
        <authorList>
            <person name="Gilroy R."/>
        </authorList>
    </citation>
    <scope>NUCLEOTIDE SEQUENCE</scope>
    <source>
        <strain evidence="2">ChiHcec3-6078</strain>
    </source>
</reference>
<proteinExistence type="predicted"/>
<protein>
    <submittedName>
        <fullName evidence="2">Uncharacterized protein</fullName>
    </submittedName>
</protein>
<organism evidence="2 3">
    <name type="scientific">Candidatus Allocopromorpha excrementigallinarum</name>
    <dbReference type="NCBI Taxonomy" id="2840742"/>
    <lineage>
        <taxon>Bacteria</taxon>
        <taxon>Bacillati</taxon>
        <taxon>Bacillota</taxon>
        <taxon>Clostridia</taxon>
        <taxon>Eubacteriales</taxon>
        <taxon>Eubacteriaceae</taxon>
        <taxon>Eubacteriaceae incertae sedis</taxon>
        <taxon>Candidatus Allocopromorpha</taxon>
    </lineage>
</organism>
<name>A0A9D1L6M7_9FIRM</name>
<keyword evidence="1" id="KW-0175">Coiled coil</keyword>
<feature type="coiled-coil region" evidence="1">
    <location>
        <begin position="29"/>
        <end position="95"/>
    </location>
</feature>
<dbReference type="EMBL" id="DVMP01000033">
    <property type="protein sequence ID" value="HIU25148.1"/>
    <property type="molecule type" value="Genomic_DNA"/>
</dbReference>
<reference evidence="2" key="2">
    <citation type="journal article" date="2021" name="PeerJ">
        <title>Extensive microbial diversity within the chicken gut microbiome revealed by metagenomics and culture.</title>
        <authorList>
            <person name="Gilroy R."/>
            <person name="Ravi A."/>
            <person name="Getino M."/>
            <person name="Pursley I."/>
            <person name="Horton D.L."/>
            <person name="Alikhan N.F."/>
            <person name="Baker D."/>
            <person name="Gharbi K."/>
            <person name="Hall N."/>
            <person name="Watson M."/>
            <person name="Adriaenssens E.M."/>
            <person name="Foster-Nyarko E."/>
            <person name="Jarju S."/>
            <person name="Secka A."/>
            <person name="Antonio M."/>
            <person name="Oren A."/>
            <person name="Chaudhuri R.R."/>
            <person name="La Ragione R."/>
            <person name="Hildebrand F."/>
            <person name="Pallen M.J."/>
        </authorList>
    </citation>
    <scope>NUCLEOTIDE SEQUENCE</scope>
    <source>
        <strain evidence="2">ChiHcec3-6078</strain>
    </source>
</reference>
<accession>A0A9D1L6M7</accession>
<sequence>MQDFLNKLGKTAAAAAEKAGDKAGELIEVGKLKSKISSEKSDIASAEKEIGRYCYDLFKKGKLKDKTIKELCERMETCYNNIEELEKQIREEKAKNDDDPTI</sequence>
<dbReference type="AlphaFoldDB" id="A0A9D1L6M7"/>
<gene>
    <name evidence="2" type="ORF">IAC50_01455</name>
</gene>
<evidence type="ECO:0000256" key="1">
    <source>
        <dbReference type="SAM" id="Coils"/>
    </source>
</evidence>
<comment type="caution">
    <text evidence="2">The sequence shown here is derived from an EMBL/GenBank/DDBJ whole genome shotgun (WGS) entry which is preliminary data.</text>
</comment>
<dbReference type="Proteomes" id="UP000824090">
    <property type="component" value="Unassembled WGS sequence"/>
</dbReference>
<evidence type="ECO:0000313" key="2">
    <source>
        <dbReference type="EMBL" id="HIU25148.1"/>
    </source>
</evidence>